<feature type="domain" description="Nrap protein" evidence="8">
    <location>
        <begin position="415"/>
        <end position="542"/>
    </location>
</feature>
<dbReference type="Pfam" id="PF03813">
    <property type="entry name" value="Nrap"/>
    <property type="match status" value="1"/>
</dbReference>
<evidence type="ECO:0000256" key="2">
    <source>
        <dbReference type="ARBA" id="ARBA00006674"/>
    </source>
</evidence>
<gene>
    <name evidence="12" type="ORF">DASB73_001370</name>
</gene>
<dbReference type="InterPro" id="IPR035371">
    <property type="entry name" value="Nrap_D6"/>
</dbReference>
<evidence type="ECO:0000259" key="8">
    <source>
        <dbReference type="Pfam" id="PF17404"/>
    </source>
</evidence>
<keyword evidence="3 5" id="KW-0694">RNA-binding</keyword>
<dbReference type="AlphaFoldDB" id="A0AAV5RC82"/>
<feature type="domain" description="Nrap protein" evidence="11">
    <location>
        <begin position="928"/>
        <end position="1024"/>
    </location>
</feature>
<accession>A0AAV5RC82</accession>
<proteinExistence type="inferred from homology"/>
<dbReference type="GO" id="GO:0032545">
    <property type="term" value="C:CURI complex"/>
    <property type="evidence" value="ECO:0007669"/>
    <property type="project" value="TreeGrafter"/>
</dbReference>
<evidence type="ECO:0000259" key="9">
    <source>
        <dbReference type="Pfam" id="PF17405"/>
    </source>
</evidence>
<keyword evidence="5" id="KW-0690">Ribosome biogenesis</keyword>
<dbReference type="InterPro" id="IPR035368">
    <property type="entry name" value="Nrap_D3"/>
</dbReference>
<dbReference type="Pfam" id="PF17406">
    <property type="entry name" value="Nrap_D5"/>
    <property type="match status" value="1"/>
</dbReference>
<reference evidence="12 13" key="1">
    <citation type="journal article" date="2023" name="Elife">
        <title>Identification of key yeast species and microbe-microbe interactions impacting larval growth of Drosophila in the wild.</title>
        <authorList>
            <person name="Mure A."/>
            <person name="Sugiura Y."/>
            <person name="Maeda R."/>
            <person name="Honda K."/>
            <person name="Sakurai N."/>
            <person name="Takahashi Y."/>
            <person name="Watada M."/>
            <person name="Katoh T."/>
            <person name="Gotoh A."/>
            <person name="Gotoh Y."/>
            <person name="Taniguchi I."/>
            <person name="Nakamura K."/>
            <person name="Hayashi T."/>
            <person name="Katayama T."/>
            <person name="Uemura T."/>
            <person name="Hattori Y."/>
        </authorList>
    </citation>
    <scope>NUCLEOTIDE SEQUENCE [LARGE SCALE GENOMIC DNA]</scope>
    <source>
        <strain evidence="12 13">SB-73</strain>
    </source>
</reference>
<protein>
    <recommendedName>
        <fullName evidence="5">U3 small nucleolar RNA-associated protein 22</fullName>
    </recommendedName>
</protein>
<evidence type="ECO:0000313" key="12">
    <source>
        <dbReference type="EMBL" id="GMM49179.1"/>
    </source>
</evidence>
<keyword evidence="4 5" id="KW-0539">Nucleus</keyword>
<feature type="domain" description="Nrap protein" evidence="6">
    <location>
        <begin position="120"/>
        <end position="257"/>
    </location>
</feature>
<dbReference type="GO" id="GO:0006364">
    <property type="term" value="P:rRNA processing"/>
    <property type="evidence" value="ECO:0007669"/>
    <property type="project" value="UniProtKB-KW"/>
</dbReference>
<dbReference type="Pfam" id="PF17405">
    <property type="entry name" value="Nrap_D4"/>
    <property type="match status" value="1"/>
</dbReference>
<evidence type="ECO:0000256" key="4">
    <source>
        <dbReference type="ARBA" id="ARBA00023242"/>
    </source>
</evidence>
<dbReference type="GO" id="GO:0032040">
    <property type="term" value="C:small-subunit processome"/>
    <property type="evidence" value="ECO:0007669"/>
    <property type="project" value="TreeGrafter"/>
</dbReference>
<evidence type="ECO:0000259" key="6">
    <source>
        <dbReference type="Pfam" id="PF03813"/>
    </source>
</evidence>
<dbReference type="Proteomes" id="UP001362899">
    <property type="component" value="Unassembled WGS sequence"/>
</dbReference>
<dbReference type="InterPro" id="IPR035082">
    <property type="entry name" value="Nrap_D1"/>
</dbReference>
<dbReference type="InterPro" id="IPR035370">
    <property type="entry name" value="Nrap_D5"/>
</dbReference>
<dbReference type="GO" id="GO:0006409">
    <property type="term" value="P:tRNA export from nucleus"/>
    <property type="evidence" value="ECO:0007669"/>
    <property type="project" value="TreeGrafter"/>
</dbReference>
<evidence type="ECO:0000256" key="1">
    <source>
        <dbReference type="ARBA" id="ARBA00004604"/>
    </source>
</evidence>
<organism evidence="12 13">
    <name type="scientific">Starmerella bacillaris</name>
    <name type="common">Yeast</name>
    <name type="synonym">Candida zemplinina</name>
    <dbReference type="NCBI Taxonomy" id="1247836"/>
    <lineage>
        <taxon>Eukaryota</taxon>
        <taxon>Fungi</taxon>
        <taxon>Dikarya</taxon>
        <taxon>Ascomycota</taxon>
        <taxon>Saccharomycotina</taxon>
        <taxon>Dipodascomycetes</taxon>
        <taxon>Dipodascales</taxon>
        <taxon>Trichomonascaceae</taxon>
        <taxon>Starmerella</taxon>
    </lineage>
</organism>
<feature type="domain" description="Nrap protein" evidence="9">
    <location>
        <begin position="576"/>
        <end position="705"/>
    </location>
</feature>
<evidence type="ECO:0000313" key="13">
    <source>
        <dbReference type="Proteomes" id="UP001362899"/>
    </source>
</evidence>
<dbReference type="EMBL" id="BTGC01000001">
    <property type="protein sequence ID" value="GMM49179.1"/>
    <property type="molecule type" value="Genomic_DNA"/>
</dbReference>
<dbReference type="GO" id="GO:0003723">
    <property type="term" value="F:RNA binding"/>
    <property type="evidence" value="ECO:0007669"/>
    <property type="project" value="UniProtKB-KW"/>
</dbReference>
<dbReference type="GO" id="GO:0034456">
    <property type="term" value="C:UTP-C complex"/>
    <property type="evidence" value="ECO:0007669"/>
    <property type="project" value="TreeGrafter"/>
</dbReference>
<dbReference type="PANTHER" id="PTHR17972:SF0">
    <property type="entry name" value="NUCLEOLAR PROTEIN 6"/>
    <property type="match status" value="1"/>
</dbReference>
<dbReference type="Pfam" id="PF17404">
    <property type="entry name" value="Nrap_D3"/>
    <property type="match status" value="1"/>
</dbReference>
<comment type="similarity">
    <text evidence="2 5">Belongs to the NRAP family.</text>
</comment>
<feature type="domain" description="Nrap protein" evidence="7">
    <location>
        <begin position="262"/>
        <end position="401"/>
    </location>
</feature>
<evidence type="ECO:0000259" key="7">
    <source>
        <dbReference type="Pfam" id="PF17403"/>
    </source>
</evidence>
<dbReference type="Gene3D" id="3.30.70.3030">
    <property type="match status" value="1"/>
</dbReference>
<keyword evidence="13" id="KW-1185">Reference proteome</keyword>
<evidence type="ECO:0000259" key="11">
    <source>
        <dbReference type="Pfam" id="PF17407"/>
    </source>
</evidence>
<comment type="subcellular location">
    <subcellularLocation>
        <location evidence="1 5">Nucleus</location>
        <location evidence="1 5">Nucleolus</location>
    </subcellularLocation>
</comment>
<dbReference type="Pfam" id="PF17407">
    <property type="entry name" value="Nrap_D6"/>
    <property type="match status" value="1"/>
</dbReference>
<comment type="caution">
    <text evidence="12">The sequence shown here is derived from an EMBL/GenBank/DDBJ whole genome shotgun (WGS) entry which is preliminary data.</text>
</comment>
<dbReference type="InterPro" id="IPR035369">
    <property type="entry name" value="Nrap_D4"/>
</dbReference>
<sequence length="1026" mass="113978">MASEIRALQEAGEAFKSGVFKLQIEETLNEVSFSEPTASAVRSLLFKIRDVLATCSPEKKPVASSDSEVEANGIKVRVPIEQHIIDQTWNFIPPTRENVHVVGSWTSKTSIRKKTGRTPIDMFVGMNSEMFEPKDFRDYRFHRKHAAFIARLATVLKSSALPLSVEYTSSVSLNGSFVLPSLLIVPDSSLLPKKGRKLCILLHAGPESLVFPLKKLALGRENVREGLLDQNQTNIYNWTVARSQLTLTFQSLMHSTSLRATAFADAVKLGSIWLQQRNFTLAKTGFGTFEFALLLAFLLKKPARLPAGCSSYQLFRGALLFLAEHINGSINLRLDDDVVEYTDASSEQGLENKRLRLCVDGVDMLANVHLFAFDLLQQEALNSTDMLNDLARDRFAALFLTPQSPSQARYDLNLEIKLSEPTESTSLMHVLSILLRKAWGSRCICFSLTADNNESQNTWSLNDSSPDDVVKRIHVSAQLDAHASEKRLTFMSPEFSSTAEFKEFWGEKCSLRRFGNGEIKEAVVWYARGQSVSEESAVYAIHHNLAKLLQEDIRCKVHLNKLNSSNLGSLLPESSVGYGPFLQSFQALQNVLSELRDSLPLRIHSTMGVSSSFRYSSLSVPEPYNPSDIAEAVILLESTPKWPSDAEGSAIAATAFAIQIAEKLRDTAKYACMISMEQDGSVESGRVNVQTPEGYYFKFQILCDQAVNTPEGNKVLDVTDHTRMLASLAPKFPTYSGTCRLFKLWIDKQMLSAYFSEPLCELIVLHVYLNSAPYAPPATISSAFFRIFELLASWDFKEDFLFVDTNVPEVDSTDSNTTNGVHSTGCSTPAVLFESACAGIVHQRQQDPAFTQAPMLVATNKDLSGARWSSWDPRTRVAVVICARLVALARQALFIDSLDPLFAVDVSDFDVAFRVRFNAGKASKKVDKTLSVSDPEQAMQKPVALAQEMTAALRRLYQDSLILFNDGLRTQDDEFILCGIWNAFANAKLKPGVAFPVKPNGDKFEVDKDAIIAEIERLSGCLVRIK</sequence>
<dbReference type="Gene3D" id="1.10.1410.10">
    <property type="match status" value="1"/>
</dbReference>
<keyword evidence="5" id="KW-0698">rRNA processing</keyword>
<evidence type="ECO:0000256" key="5">
    <source>
        <dbReference type="RuleBase" id="RU364032"/>
    </source>
</evidence>
<dbReference type="InterPro" id="IPR005554">
    <property type="entry name" value="NOL6/Upt22"/>
</dbReference>
<evidence type="ECO:0000256" key="3">
    <source>
        <dbReference type="ARBA" id="ARBA00022884"/>
    </source>
</evidence>
<dbReference type="Pfam" id="PF17403">
    <property type="entry name" value="Nrap_D2"/>
    <property type="match status" value="1"/>
</dbReference>
<keyword evidence="5" id="KW-0687">Ribonucleoprotein</keyword>
<evidence type="ECO:0000259" key="10">
    <source>
        <dbReference type="Pfam" id="PF17406"/>
    </source>
</evidence>
<feature type="domain" description="Nrap protein" evidence="10">
    <location>
        <begin position="732"/>
        <end position="893"/>
    </location>
</feature>
<dbReference type="PANTHER" id="PTHR17972">
    <property type="entry name" value="NUCLEOLAR RNA-ASSOCIATED PROTEIN"/>
    <property type="match status" value="1"/>
</dbReference>
<dbReference type="InterPro" id="IPR035367">
    <property type="entry name" value="Nrap_D2"/>
</dbReference>
<name>A0AAV5RC82_STABA</name>